<evidence type="ECO:0000256" key="1">
    <source>
        <dbReference type="ARBA" id="ARBA00004651"/>
    </source>
</evidence>
<protein>
    <submittedName>
        <fullName evidence="9">Exosortase/archaeosortase family protein</fullName>
    </submittedName>
</protein>
<dbReference type="NCBIfam" id="TIGR04178">
    <property type="entry name" value="exo_archaeo"/>
    <property type="match status" value="1"/>
</dbReference>
<feature type="transmembrane region" description="Helical" evidence="8">
    <location>
        <begin position="105"/>
        <end position="126"/>
    </location>
</feature>
<feature type="transmembrane region" description="Helical" evidence="8">
    <location>
        <begin position="74"/>
        <end position="93"/>
    </location>
</feature>
<comment type="caution">
    <text evidence="9">The sequence shown here is derived from an EMBL/GenBank/DDBJ whole genome shotgun (WGS) entry which is preliminary data.</text>
</comment>
<evidence type="ECO:0000256" key="4">
    <source>
        <dbReference type="ARBA" id="ARBA00022692"/>
    </source>
</evidence>
<reference evidence="9 10" key="1">
    <citation type="submission" date="2017-08" db="EMBL/GenBank/DDBJ databases">
        <title>Aliifodinibius alkalisoli sp. nov., isolated from saline alkaline soil.</title>
        <authorList>
            <person name="Liu D."/>
            <person name="Zhang G."/>
        </authorList>
    </citation>
    <scope>NUCLEOTIDE SEQUENCE [LARGE SCALE GENOMIC DNA]</scope>
    <source>
        <strain evidence="9 10">WN023</strain>
    </source>
</reference>
<feature type="transmembrane region" description="Helical" evidence="8">
    <location>
        <begin position="12"/>
        <end position="31"/>
    </location>
</feature>
<dbReference type="Pfam" id="PF09721">
    <property type="entry name" value="Exosortase_EpsH"/>
    <property type="match status" value="1"/>
</dbReference>
<evidence type="ECO:0000256" key="5">
    <source>
        <dbReference type="ARBA" id="ARBA00022801"/>
    </source>
</evidence>
<feature type="transmembrane region" description="Helical" evidence="8">
    <location>
        <begin position="146"/>
        <end position="162"/>
    </location>
</feature>
<dbReference type="OrthoDB" id="678161at2"/>
<proteinExistence type="predicted"/>
<organism evidence="9 10">
    <name type="scientific">Fodinibius salipaludis</name>
    <dbReference type="NCBI Taxonomy" id="2032627"/>
    <lineage>
        <taxon>Bacteria</taxon>
        <taxon>Pseudomonadati</taxon>
        <taxon>Balneolota</taxon>
        <taxon>Balneolia</taxon>
        <taxon>Balneolales</taxon>
        <taxon>Balneolaceae</taxon>
        <taxon>Fodinibius</taxon>
    </lineage>
</organism>
<evidence type="ECO:0000313" key="9">
    <source>
        <dbReference type="EMBL" id="PAU93152.1"/>
    </source>
</evidence>
<keyword evidence="4 8" id="KW-0812">Transmembrane</keyword>
<keyword evidence="6 8" id="KW-1133">Transmembrane helix</keyword>
<keyword evidence="5" id="KW-0378">Hydrolase</keyword>
<dbReference type="GO" id="GO:0005886">
    <property type="term" value="C:plasma membrane"/>
    <property type="evidence" value="ECO:0007669"/>
    <property type="project" value="UniProtKB-SubCell"/>
</dbReference>
<evidence type="ECO:0000256" key="2">
    <source>
        <dbReference type="ARBA" id="ARBA00022475"/>
    </source>
</evidence>
<accession>A0A2A2G8J3</accession>
<comment type="subcellular location">
    <subcellularLocation>
        <location evidence="1">Cell membrane</location>
        <topology evidence="1">Multi-pass membrane protein</topology>
    </subcellularLocation>
</comment>
<keyword evidence="10" id="KW-1185">Reference proteome</keyword>
<dbReference type="EMBL" id="NSKE01000010">
    <property type="protein sequence ID" value="PAU93152.1"/>
    <property type="molecule type" value="Genomic_DNA"/>
</dbReference>
<keyword evidence="7 8" id="KW-0472">Membrane</keyword>
<dbReference type="GO" id="GO:0006508">
    <property type="term" value="P:proteolysis"/>
    <property type="evidence" value="ECO:0007669"/>
    <property type="project" value="UniProtKB-KW"/>
</dbReference>
<dbReference type="Proteomes" id="UP000218831">
    <property type="component" value="Unassembled WGS sequence"/>
</dbReference>
<evidence type="ECO:0000256" key="7">
    <source>
        <dbReference type="ARBA" id="ARBA00023136"/>
    </source>
</evidence>
<evidence type="ECO:0000256" key="6">
    <source>
        <dbReference type="ARBA" id="ARBA00022989"/>
    </source>
</evidence>
<sequence>MQWFKSEAGIFALKVAGIYLLWYLIYALWLLPDGSLDQWVATNIVSVSAGLLEMMNYDVYATGRLMGIGELPGIYLGDGGSGISAVGLLVGFVMAYRGAWIPRIAFIFIGIGVIYLVNIIRVFIFTLTQAESSQVFAVTGDFSTTAVFYGVISVLCIVWVNVGDDRR</sequence>
<gene>
    <name evidence="9" type="ORF">CK503_13415</name>
</gene>
<dbReference type="RefSeq" id="WP_095607335.1">
    <property type="nucleotide sequence ID" value="NZ_NSKE01000010.1"/>
</dbReference>
<evidence type="ECO:0000256" key="8">
    <source>
        <dbReference type="SAM" id="Phobius"/>
    </source>
</evidence>
<dbReference type="GO" id="GO:0008233">
    <property type="term" value="F:peptidase activity"/>
    <property type="evidence" value="ECO:0007669"/>
    <property type="project" value="UniProtKB-KW"/>
</dbReference>
<evidence type="ECO:0000313" key="10">
    <source>
        <dbReference type="Proteomes" id="UP000218831"/>
    </source>
</evidence>
<keyword evidence="2" id="KW-1003">Cell membrane</keyword>
<dbReference type="InterPro" id="IPR026392">
    <property type="entry name" value="Exo/Archaeosortase_dom"/>
</dbReference>
<name>A0A2A2G8J3_9BACT</name>
<keyword evidence="3" id="KW-0645">Protease</keyword>
<dbReference type="InterPro" id="IPR019127">
    <property type="entry name" value="Exosortase"/>
</dbReference>
<evidence type="ECO:0000256" key="3">
    <source>
        <dbReference type="ARBA" id="ARBA00022670"/>
    </source>
</evidence>
<dbReference type="AlphaFoldDB" id="A0A2A2G8J3"/>